<gene>
    <name evidence="2" type="ORF">DdX_18810</name>
</gene>
<dbReference type="AlphaFoldDB" id="A0AAD4MPC1"/>
<dbReference type="Proteomes" id="UP001201812">
    <property type="component" value="Unassembled WGS sequence"/>
</dbReference>
<comment type="caution">
    <text evidence="2">The sequence shown here is derived from an EMBL/GenBank/DDBJ whole genome shotgun (WGS) entry which is preliminary data.</text>
</comment>
<evidence type="ECO:0000256" key="1">
    <source>
        <dbReference type="SAM" id="SignalP"/>
    </source>
</evidence>
<keyword evidence="3" id="KW-1185">Reference proteome</keyword>
<name>A0AAD4MPC1_9BILA</name>
<reference evidence="2" key="1">
    <citation type="submission" date="2022-01" db="EMBL/GenBank/DDBJ databases">
        <title>Genome Sequence Resource for Two Populations of Ditylenchus destructor, the Migratory Endoparasitic Phytonematode.</title>
        <authorList>
            <person name="Zhang H."/>
            <person name="Lin R."/>
            <person name="Xie B."/>
        </authorList>
    </citation>
    <scope>NUCLEOTIDE SEQUENCE</scope>
    <source>
        <strain evidence="2">BazhouSP</strain>
    </source>
</reference>
<evidence type="ECO:0000313" key="2">
    <source>
        <dbReference type="EMBL" id="KAI1696900.1"/>
    </source>
</evidence>
<dbReference type="EMBL" id="JAKKPZ010000299">
    <property type="protein sequence ID" value="KAI1696900.1"/>
    <property type="molecule type" value="Genomic_DNA"/>
</dbReference>
<evidence type="ECO:0000313" key="3">
    <source>
        <dbReference type="Proteomes" id="UP001201812"/>
    </source>
</evidence>
<organism evidence="2 3">
    <name type="scientific">Ditylenchus destructor</name>
    <dbReference type="NCBI Taxonomy" id="166010"/>
    <lineage>
        <taxon>Eukaryota</taxon>
        <taxon>Metazoa</taxon>
        <taxon>Ecdysozoa</taxon>
        <taxon>Nematoda</taxon>
        <taxon>Chromadorea</taxon>
        <taxon>Rhabditida</taxon>
        <taxon>Tylenchina</taxon>
        <taxon>Tylenchomorpha</taxon>
        <taxon>Sphaerularioidea</taxon>
        <taxon>Anguinidae</taxon>
        <taxon>Anguininae</taxon>
        <taxon>Ditylenchus</taxon>
    </lineage>
</organism>
<feature type="chain" id="PRO_5041981859" evidence="1">
    <location>
        <begin position="20"/>
        <end position="202"/>
    </location>
</feature>
<keyword evidence="1" id="KW-0732">Signal</keyword>
<sequence length="202" mass="23448">MIFPVIFSVFFVVFSPADALHGPHGITREKIRLNAQIKEEFSEIVRIKNIPSHYDFGETLDEILTVLKEDDQLLRLKHDDAALIYEPNLNEGYEKIFWLAFWLLEFSNKLMTFHQTRPMTCICFCGNWLHAITSCSRISFTRRRRFILIVHVVPIGKLKNEPNTFLLGVIGKRKEPSSDSYLKGIAGILVDLDKRVRDKQNL</sequence>
<protein>
    <submittedName>
        <fullName evidence="2">Uncharacterized protein</fullName>
    </submittedName>
</protein>
<proteinExistence type="predicted"/>
<accession>A0AAD4MPC1</accession>
<feature type="signal peptide" evidence="1">
    <location>
        <begin position="1"/>
        <end position="19"/>
    </location>
</feature>